<reference evidence="1" key="2">
    <citation type="submission" date="2020-09" db="EMBL/GenBank/DDBJ databases">
        <authorList>
            <person name="Sun Q."/>
            <person name="Ohkuma M."/>
        </authorList>
    </citation>
    <scope>NUCLEOTIDE SEQUENCE</scope>
    <source>
        <strain evidence="1">JCM 17251</strain>
    </source>
</reference>
<comment type="caution">
    <text evidence="1">The sequence shown here is derived from an EMBL/GenBank/DDBJ whole genome shotgun (WGS) entry which is preliminary data.</text>
</comment>
<dbReference type="AlphaFoldDB" id="A0A917XXP9"/>
<gene>
    <name evidence="1" type="ORF">GCM10007971_15310</name>
</gene>
<organism evidence="1 2">
    <name type="scientific">Oceanobacillus indicireducens</name>
    <dbReference type="NCBI Taxonomy" id="1004261"/>
    <lineage>
        <taxon>Bacteria</taxon>
        <taxon>Bacillati</taxon>
        <taxon>Bacillota</taxon>
        <taxon>Bacilli</taxon>
        <taxon>Bacillales</taxon>
        <taxon>Bacillaceae</taxon>
        <taxon>Oceanobacillus</taxon>
    </lineage>
</organism>
<sequence length="44" mass="4671">MVIGLGAIGAVKNVELGRANTEMQHHTGPDTIILSLLTVFPVKK</sequence>
<accession>A0A917XXP9</accession>
<dbReference type="EMBL" id="BMOS01000008">
    <property type="protein sequence ID" value="GGN55968.1"/>
    <property type="molecule type" value="Genomic_DNA"/>
</dbReference>
<reference evidence="1" key="1">
    <citation type="journal article" date="2014" name="Int. J. Syst. Evol. Microbiol.">
        <title>Complete genome sequence of Corynebacterium casei LMG S-19264T (=DSM 44701T), isolated from a smear-ripened cheese.</title>
        <authorList>
            <consortium name="US DOE Joint Genome Institute (JGI-PGF)"/>
            <person name="Walter F."/>
            <person name="Albersmeier A."/>
            <person name="Kalinowski J."/>
            <person name="Ruckert C."/>
        </authorList>
    </citation>
    <scope>NUCLEOTIDE SEQUENCE</scope>
    <source>
        <strain evidence="1">JCM 17251</strain>
    </source>
</reference>
<evidence type="ECO:0000313" key="2">
    <source>
        <dbReference type="Proteomes" id="UP000624041"/>
    </source>
</evidence>
<evidence type="ECO:0000313" key="1">
    <source>
        <dbReference type="EMBL" id="GGN55968.1"/>
    </source>
</evidence>
<name>A0A917XXP9_9BACI</name>
<protein>
    <submittedName>
        <fullName evidence="1">Uncharacterized protein</fullName>
    </submittedName>
</protein>
<dbReference type="Proteomes" id="UP000624041">
    <property type="component" value="Unassembled WGS sequence"/>
</dbReference>
<keyword evidence="2" id="KW-1185">Reference proteome</keyword>
<proteinExistence type="predicted"/>
<dbReference type="RefSeq" id="WP_255454397.1">
    <property type="nucleotide sequence ID" value="NZ_BMOS01000008.1"/>
</dbReference>